<dbReference type="KEGG" id="dmm:dnm_035430"/>
<sequence>MQKFYFCTCENKIFALRKKLSTCENKIFALRKKTQHLRK</sequence>
<keyword evidence="2" id="KW-1185">Reference proteome</keyword>
<accession>A0A975GN86</accession>
<gene>
    <name evidence="1" type="ORF">dnm_035430</name>
</gene>
<dbReference type="EMBL" id="CP061800">
    <property type="protein sequence ID" value="QTA87509.1"/>
    <property type="molecule type" value="Genomic_DNA"/>
</dbReference>
<dbReference type="Proteomes" id="UP000663722">
    <property type="component" value="Chromosome"/>
</dbReference>
<evidence type="ECO:0000313" key="2">
    <source>
        <dbReference type="Proteomes" id="UP000663722"/>
    </source>
</evidence>
<evidence type="ECO:0000313" key="1">
    <source>
        <dbReference type="EMBL" id="QTA87509.1"/>
    </source>
</evidence>
<reference evidence="1" key="1">
    <citation type="journal article" date="2021" name="Microb. Physiol.">
        <title>Proteogenomic Insights into the Physiology of Marine, Sulfate-Reducing, Filamentous Desulfonema limicola and Desulfonema magnum.</title>
        <authorList>
            <person name="Schnaars V."/>
            <person name="Wohlbrand L."/>
            <person name="Scheve S."/>
            <person name="Hinrichs C."/>
            <person name="Reinhardt R."/>
            <person name="Rabus R."/>
        </authorList>
    </citation>
    <scope>NUCLEOTIDE SEQUENCE</scope>
    <source>
        <strain evidence="1">4be13</strain>
    </source>
</reference>
<proteinExistence type="predicted"/>
<protein>
    <submittedName>
        <fullName evidence="1">Uncharacterized protein</fullName>
    </submittedName>
</protein>
<organism evidence="1 2">
    <name type="scientific">Desulfonema magnum</name>
    <dbReference type="NCBI Taxonomy" id="45655"/>
    <lineage>
        <taxon>Bacteria</taxon>
        <taxon>Pseudomonadati</taxon>
        <taxon>Thermodesulfobacteriota</taxon>
        <taxon>Desulfobacteria</taxon>
        <taxon>Desulfobacterales</taxon>
        <taxon>Desulfococcaceae</taxon>
        <taxon>Desulfonema</taxon>
    </lineage>
</organism>
<dbReference type="AlphaFoldDB" id="A0A975GN86"/>
<name>A0A975GN86_9BACT</name>